<dbReference type="PROSITE" id="PS51755">
    <property type="entry name" value="OMPR_PHOB"/>
    <property type="match status" value="1"/>
</dbReference>
<dbReference type="STRING" id="1123062.SAMN02745775_101784"/>
<feature type="repeat" description="TPR" evidence="2">
    <location>
        <begin position="396"/>
        <end position="429"/>
    </location>
</feature>
<evidence type="ECO:0000256" key="1">
    <source>
        <dbReference type="ARBA" id="ARBA00023125"/>
    </source>
</evidence>
<evidence type="ECO:0000313" key="6">
    <source>
        <dbReference type="Proteomes" id="UP000199473"/>
    </source>
</evidence>
<dbReference type="EMBL" id="FOSQ01000001">
    <property type="protein sequence ID" value="SFK24791.1"/>
    <property type="molecule type" value="Genomic_DNA"/>
</dbReference>
<dbReference type="Pfam" id="PF00486">
    <property type="entry name" value="Trans_reg_C"/>
    <property type="match status" value="1"/>
</dbReference>
<proteinExistence type="predicted"/>
<dbReference type="Gene3D" id="1.10.10.10">
    <property type="entry name" value="Winged helix-like DNA-binding domain superfamily/Winged helix DNA-binding domain"/>
    <property type="match status" value="1"/>
</dbReference>
<accession>A0A1I3Y0G4</accession>
<dbReference type="Proteomes" id="UP000199473">
    <property type="component" value="Unassembled WGS sequence"/>
</dbReference>
<dbReference type="SMART" id="SM00862">
    <property type="entry name" value="Trans_reg_C"/>
    <property type="match status" value="1"/>
</dbReference>
<keyword evidence="1 3" id="KW-0238">DNA-binding</keyword>
<dbReference type="InterPro" id="IPR019734">
    <property type="entry name" value="TPR_rpt"/>
</dbReference>
<feature type="domain" description="OmpR/PhoB-type" evidence="4">
    <location>
        <begin position="19"/>
        <end position="116"/>
    </location>
</feature>
<organism evidence="5 6">
    <name type="scientific">Falsiroseomonas stagni DSM 19981</name>
    <dbReference type="NCBI Taxonomy" id="1123062"/>
    <lineage>
        <taxon>Bacteria</taxon>
        <taxon>Pseudomonadati</taxon>
        <taxon>Pseudomonadota</taxon>
        <taxon>Alphaproteobacteria</taxon>
        <taxon>Acetobacterales</taxon>
        <taxon>Roseomonadaceae</taxon>
        <taxon>Falsiroseomonas</taxon>
    </lineage>
</organism>
<dbReference type="InterPro" id="IPR036388">
    <property type="entry name" value="WH-like_DNA-bd_sf"/>
</dbReference>
<protein>
    <submittedName>
        <fullName evidence="5">TolB amino-terminal domain-containing protein</fullName>
    </submittedName>
</protein>
<dbReference type="SUPFAM" id="SSF48452">
    <property type="entry name" value="TPR-like"/>
    <property type="match status" value="1"/>
</dbReference>
<dbReference type="GO" id="GO:0006355">
    <property type="term" value="P:regulation of DNA-templated transcription"/>
    <property type="evidence" value="ECO:0007669"/>
    <property type="project" value="InterPro"/>
</dbReference>
<dbReference type="InterPro" id="IPR001867">
    <property type="entry name" value="OmpR/PhoB-type_DNA-bd"/>
</dbReference>
<name>A0A1I3Y0G4_9PROT</name>
<reference evidence="5 6" key="1">
    <citation type="submission" date="2016-10" db="EMBL/GenBank/DDBJ databases">
        <authorList>
            <person name="de Groot N.N."/>
        </authorList>
    </citation>
    <scope>NUCLEOTIDE SEQUENCE [LARGE SCALE GENOMIC DNA]</scope>
    <source>
        <strain evidence="5 6">DSM 19981</strain>
    </source>
</reference>
<dbReference type="InterPro" id="IPR011990">
    <property type="entry name" value="TPR-like_helical_dom_sf"/>
</dbReference>
<evidence type="ECO:0000256" key="3">
    <source>
        <dbReference type="PROSITE-ProRule" id="PRU01091"/>
    </source>
</evidence>
<dbReference type="InterPro" id="IPR016032">
    <property type="entry name" value="Sig_transdc_resp-reg_C-effctor"/>
</dbReference>
<keyword evidence="6" id="KW-1185">Reference proteome</keyword>
<dbReference type="SUPFAM" id="SSF46894">
    <property type="entry name" value="C-terminal effector domain of the bipartite response regulators"/>
    <property type="match status" value="1"/>
</dbReference>
<evidence type="ECO:0000259" key="4">
    <source>
        <dbReference type="PROSITE" id="PS51755"/>
    </source>
</evidence>
<dbReference type="OrthoDB" id="7325815at2"/>
<sequence>MVAAGQDKEGLRRRMDPAAGIVRFGGVSLDTERGVLRRADGEATTLRPKTLDLLLLLLRQRGRLVTRNEILDTVWSDVTVTDDSITQCIVELRRAMGAEGMAMLKTVPRRGYILEATPVSAPAGPPALLPVPGFGGVPVVAVLPFRQVQPDPALALVGEGLLDGIVGALATLREPIVISGNSTRGLAPDAPVQEAARRLGAHYVTSGSLRQRGDRLRVTLELAEAASATVLLQRQWDLAGVDTFEAEDEVASVIAQAIAPRVREAELAQARRARPGDLGAYHLLLEARQLVFRLERRAFEDAGGLLRRAVALDRGAPSTLAALADWHSLRLGQGWSDDPEGDRAGLEEAAQAALALDGRHPRALAMLGHNRAILDRGYDKAVELFDRALDAAPNDAETWMWSSPTYAFLGETTEAVRRAERAIALSPEDPLRFRYQCFAAIAHYAAEDFERSASWARRSVAANPNYTSGLRIGIGALMEIGAAEEARHMAARVRALEPDFRVTPFIERQAFRDEGVRRAYARRLVEAGLPA</sequence>
<dbReference type="AlphaFoldDB" id="A0A1I3Y0G4"/>
<evidence type="ECO:0000313" key="5">
    <source>
        <dbReference type="EMBL" id="SFK24791.1"/>
    </source>
</evidence>
<evidence type="ECO:0000256" key="2">
    <source>
        <dbReference type="PROSITE-ProRule" id="PRU00339"/>
    </source>
</evidence>
<gene>
    <name evidence="5" type="ORF">SAMN02745775_101784</name>
</gene>
<dbReference type="PROSITE" id="PS50005">
    <property type="entry name" value="TPR"/>
    <property type="match status" value="1"/>
</dbReference>
<feature type="DNA-binding region" description="OmpR/PhoB-type" evidence="3">
    <location>
        <begin position="19"/>
        <end position="116"/>
    </location>
</feature>
<dbReference type="Gene3D" id="1.25.40.10">
    <property type="entry name" value="Tetratricopeptide repeat domain"/>
    <property type="match status" value="1"/>
</dbReference>
<dbReference type="GO" id="GO:0003677">
    <property type="term" value="F:DNA binding"/>
    <property type="evidence" value="ECO:0007669"/>
    <property type="project" value="UniProtKB-UniRule"/>
</dbReference>
<keyword evidence="2" id="KW-0802">TPR repeat</keyword>
<dbReference type="GO" id="GO:0000160">
    <property type="term" value="P:phosphorelay signal transduction system"/>
    <property type="evidence" value="ECO:0007669"/>
    <property type="project" value="InterPro"/>
</dbReference>